<sequence length="354" mass="35957">MKLTKMKLLAALIVGASAMPAMAVPLFGVTYAGDFSPTAINNSGQVVGRVAGATVLYSGSSLSVLGGSNMVVTGINDAATVVGYQTSNTGVRQAFIQSNGTLTNIGAASVDVGDLSINNAGQVAGSFGVAGDQRHAFLYQDGTLTDLNQGQAAPFEGSATAINNQGQIAGTAGEYSWSATPVIYANGTTTPLANSRPDGYQIYASGISDNSDVLLNGRYGPSGSIESFVYSKGVLTNIGEFSGLDINGSSLVVGTNALGGGSAHLWDSGTLYNLNSLIDPASGWYLQSAVGINDNNQIAAFGCRTTGALECGTLILSAQGVSAVPEPTTYAMMLGGLGMLGFMARRRRAAKSTA</sequence>
<feature type="chain" id="PRO_5009206922" evidence="1">
    <location>
        <begin position="24"/>
        <end position="354"/>
    </location>
</feature>
<evidence type="ECO:0000259" key="2">
    <source>
        <dbReference type="Pfam" id="PF07589"/>
    </source>
</evidence>
<gene>
    <name evidence="3" type="ORF">DUPY_37390</name>
</gene>
<evidence type="ECO:0000313" key="3">
    <source>
        <dbReference type="EMBL" id="OEZ96994.1"/>
    </source>
</evidence>
<dbReference type="Proteomes" id="UP000175989">
    <property type="component" value="Unassembled WGS sequence"/>
</dbReference>
<evidence type="ECO:0000256" key="1">
    <source>
        <dbReference type="SAM" id="SignalP"/>
    </source>
</evidence>
<feature type="domain" description="Ice-binding protein C-terminal" evidence="2">
    <location>
        <begin position="323"/>
        <end position="347"/>
    </location>
</feature>
<dbReference type="PATRIC" id="fig|762836.4.peg.3857"/>
<dbReference type="NCBIfam" id="TIGR02595">
    <property type="entry name" value="PEP_CTERM"/>
    <property type="match status" value="1"/>
</dbReference>
<keyword evidence="1" id="KW-0732">Signal</keyword>
<dbReference type="InterPro" id="IPR013424">
    <property type="entry name" value="Ice-binding_C"/>
</dbReference>
<dbReference type="NCBIfam" id="TIGR02913">
    <property type="entry name" value="HAF_rpt"/>
    <property type="match status" value="1"/>
</dbReference>
<dbReference type="AlphaFoldDB" id="A0A1E7WF40"/>
<dbReference type="NCBIfam" id="NF038126">
    <property type="entry name" value="PEP_CTERM_FxDxF"/>
    <property type="match status" value="1"/>
</dbReference>
<name>A0A1E7WF40_9BURK</name>
<protein>
    <submittedName>
        <fullName evidence="3">PEP-CTERM motif protein</fullName>
    </submittedName>
</protein>
<dbReference type="EMBL" id="LROM01000103">
    <property type="protein sequence ID" value="OEZ96994.1"/>
    <property type="molecule type" value="Genomic_DNA"/>
</dbReference>
<proteinExistence type="predicted"/>
<keyword evidence="4" id="KW-1185">Reference proteome</keyword>
<dbReference type="InterPro" id="IPR014262">
    <property type="entry name" value="HAF_rpt"/>
</dbReference>
<organism evidence="3 4">
    <name type="scientific">Duganella phyllosphaerae</name>
    <dbReference type="NCBI Taxonomy" id="762836"/>
    <lineage>
        <taxon>Bacteria</taxon>
        <taxon>Pseudomonadati</taxon>
        <taxon>Pseudomonadota</taxon>
        <taxon>Betaproteobacteria</taxon>
        <taxon>Burkholderiales</taxon>
        <taxon>Oxalobacteraceae</taxon>
        <taxon>Telluria group</taxon>
        <taxon>Duganella</taxon>
    </lineage>
</organism>
<evidence type="ECO:0000313" key="4">
    <source>
        <dbReference type="Proteomes" id="UP000175989"/>
    </source>
</evidence>
<accession>A0A1E7WF40</accession>
<reference evidence="4" key="1">
    <citation type="journal article" date="2016" name="Front. Microbiol.">
        <title>Molecular Keys to the Janthinobacterium and Duganella spp. Interaction with the Plant Pathogen Fusarium graminearum.</title>
        <authorList>
            <person name="Haack F.S."/>
            <person name="Poehlein A."/>
            <person name="Kroger C."/>
            <person name="Voigt C.A."/>
            <person name="Piepenbring M."/>
            <person name="Bode H.B."/>
            <person name="Daniel R."/>
            <person name="Schafer W."/>
            <person name="Streit W.R."/>
        </authorList>
    </citation>
    <scope>NUCLEOTIDE SEQUENCE [LARGE SCALE GENOMIC DNA]</scope>
    <source>
        <strain evidence="4">T54</strain>
    </source>
</reference>
<comment type="caution">
    <text evidence="3">The sequence shown here is derived from an EMBL/GenBank/DDBJ whole genome shotgun (WGS) entry which is preliminary data.</text>
</comment>
<dbReference type="OrthoDB" id="108960at2"/>
<feature type="signal peptide" evidence="1">
    <location>
        <begin position="1"/>
        <end position="23"/>
    </location>
</feature>
<dbReference type="Pfam" id="PF07589">
    <property type="entry name" value="PEP-CTERM"/>
    <property type="match status" value="1"/>
</dbReference>